<keyword evidence="2 7" id="KW-0805">Transcription regulation</keyword>
<dbReference type="PANTHER" id="PTHR12716:SF8">
    <property type="entry name" value="TRANSCRIPTION INITIATION FACTOR IIE SUBUNIT BETA"/>
    <property type="match status" value="1"/>
</dbReference>
<keyword evidence="10" id="KW-0396">Initiation factor</keyword>
<evidence type="ECO:0000313" key="10">
    <source>
        <dbReference type="EMBL" id="KAF2021043.1"/>
    </source>
</evidence>
<dbReference type="InterPro" id="IPR040501">
    <property type="entry name" value="TFA2_Winged_2"/>
</dbReference>
<dbReference type="GO" id="GO:0006367">
    <property type="term" value="P:transcription initiation at RNA polymerase II promoter"/>
    <property type="evidence" value="ECO:0007669"/>
    <property type="project" value="UniProtKB-UniRule"/>
</dbReference>
<gene>
    <name evidence="10" type="ORF">BU24DRAFT_416713</name>
</gene>
<evidence type="ECO:0000256" key="7">
    <source>
        <dbReference type="PIRNR" id="PIRNR016398"/>
    </source>
</evidence>
<reference evidence="10" key="1">
    <citation type="journal article" date="2020" name="Stud. Mycol.">
        <title>101 Dothideomycetes genomes: a test case for predicting lifestyles and emergence of pathogens.</title>
        <authorList>
            <person name="Haridas S."/>
            <person name="Albert R."/>
            <person name="Binder M."/>
            <person name="Bloem J."/>
            <person name="Labutti K."/>
            <person name="Salamov A."/>
            <person name="Andreopoulos B."/>
            <person name="Baker S."/>
            <person name="Barry K."/>
            <person name="Bills G."/>
            <person name="Bluhm B."/>
            <person name="Cannon C."/>
            <person name="Castanera R."/>
            <person name="Culley D."/>
            <person name="Daum C."/>
            <person name="Ezra D."/>
            <person name="Gonzalez J."/>
            <person name="Henrissat B."/>
            <person name="Kuo A."/>
            <person name="Liang C."/>
            <person name="Lipzen A."/>
            <person name="Lutzoni F."/>
            <person name="Magnuson J."/>
            <person name="Mondo S."/>
            <person name="Nolan M."/>
            <person name="Ohm R."/>
            <person name="Pangilinan J."/>
            <person name="Park H.-J."/>
            <person name="Ramirez L."/>
            <person name="Alfaro M."/>
            <person name="Sun H."/>
            <person name="Tritt A."/>
            <person name="Yoshinaga Y."/>
            <person name="Zwiers L.-H."/>
            <person name="Turgeon B."/>
            <person name="Goodwin S."/>
            <person name="Spatafora J."/>
            <person name="Crous P."/>
            <person name="Grigoriev I."/>
        </authorList>
    </citation>
    <scope>NUCLEOTIDE SEQUENCE</scope>
    <source>
        <strain evidence="10">CBS 175.79</strain>
    </source>
</reference>
<evidence type="ECO:0000259" key="9">
    <source>
        <dbReference type="PROSITE" id="PS51351"/>
    </source>
</evidence>
<dbReference type="InterPro" id="IPR016656">
    <property type="entry name" value="TFIIE-bsu"/>
</dbReference>
<dbReference type="InterPro" id="IPR003166">
    <property type="entry name" value="TFIIE_bsu_DNA-bd"/>
</dbReference>
<evidence type="ECO:0000256" key="3">
    <source>
        <dbReference type="ARBA" id="ARBA00023125"/>
    </source>
</evidence>
<dbReference type="GO" id="GO:0003743">
    <property type="term" value="F:translation initiation factor activity"/>
    <property type="evidence" value="ECO:0007669"/>
    <property type="project" value="UniProtKB-KW"/>
</dbReference>
<sequence length="267" mass="30642">MSYLKTSSASHLSAPSPTPSTSSTGGGKRKREDAAQSIVYSQPQETGTGSHLMTQVTYTIEHLRKEQRWLTLQEILDFLNLQQSASYEQDKQTLIATFHKKDPKNRIEYDAKTKRYRYKPKVPVRNADDLKSFLQKQKSAQGLSVKDLKDGWPSCQEGITKMEQKKEILVNRLKKDNQAKTVWINDPTLMYPMDTEFKEEWLRIQLPANPDDLRNRLIKANLKPSSAPREAKTAKAEKTKRKAARRGGKQTNTHMANILKDFSHLRK</sequence>
<feature type="region of interest" description="Disordered" evidence="8">
    <location>
        <begin position="1"/>
        <end position="35"/>
    </location>
</feature>
<evidence type="ECO:0000256" key="2">
    <source>
        <dbReference type="ARBA" id="ARBA00023015"/>
    </source>
</evidence>
<proteinExistence type="inferred from homology"/>
<dbReference type="RefSeq" id="XP_033389382.1">
    <property type="nucleotide sequence ID" value="XM_033526527.1"/>
</dbReference>
<keyword evidence="10" id="KW-0648">Protein biosynthesis</keyword>
<feature type="compositionally biased region" description="Low complexity" evidence="8">
    <location>
        <begin position="1"/>
        <end position="23"/>
    </location>
</feature>
<evidence type="ECO:0000256" key="5">
    <source>
        <dbReference type="ARBA" id="ARBA00023242"/>
    </source>
</evidence>
<dbReference type="GeneID" id="54283924"/>
<evidence type="ECO:0000256" key="4">
    <source>
        <dbReference type="ARBA" id="ARBA00023163"/>
    </source>
</evidence>
<feature type="domain" description="TFIIE beta" evidence="9">
    <location>
        <begin position="44"/>
        <end position="125"/>
    </location>
</feature>
<accession>A0A6A5Y747</accession>
<comment type="subunit">
    <text evidence="7">Tetramer of two alpha and two beta chains.</text>
</comment>
<dbReference type="EMBL" id="ML978066">
    <property type="protein sequence ID" value="KAF2021043.1"/>
    <property type="molecule type" value="Genomic_DNA"/>
</dbReference>
<name>A0A6A5Y747_9PLEO</name>
<evidence type="ECO:0000313" key="11">
    <source>
        <dbReference type="Proteomes" id="UP000799778"/>
    </source>
</evidence>
<dbReference type="PANTHER" id="PTHR12716">
    <property type="entry name" value="TRANSCRIPTION INITIATION FACTOR IIE, BETA SUBUNIT"/>
    <property type="match status" value="1"/>
</dbReference>
<comment type="subcellular location">
    <subcellularLocation>
        <location evidence="1 7">Nucleus</location>
    </subcellularLocation>
</comment>
<feature type="region of interest" description="Disordered" evidence="8">
    <location>
        <begin position="224"/>
        <end position="267"/>
    </location>
</feature>
<comment type="similarity">
    <text evidence="7">Belongs to the TFIIE beta subunit family.</text>
</comment>
<organism evidence="10 11">
    <name type="scientific">Aaosphaeria arxii CBS 175.79</name>
    <dbReference type="NCBI Taxonomy" id="1450172"/>
    <lineage>
        <taxon>Eukaryota</taxon>
        <taxon>Fungi</taxon>
        <taxon>Dikarya</taxon>
        <taxon>Ascomycota</taxon>
        <taxon>Pezizomycotina</taxon>
        <taxon>Dothideomycetes</taxon>
        <taxon>Pleosporomycetidae</taxon>
        <taxon>Pleosporales</taxon>
        <taxon>Pleosporales incertae sedis</taxon>
        <taxon>Aaosphaeria</taxon>
    </lineage>
</organism>
<dbReference type="Pfam" id="PF02186">
    <property type="entry name" value="TFIIE_beta"/>
    <property type="match status" value="1"/>
</dbReference>
<keyword evidence="4 7" id="KW-0804">Transcription</keyword>
<evidence type="ECO:0000256" key="1">
    <source>
        <dbReference type="ARBA" id="ARBA00004123"/>
    </source>
</evidence>
<dbReference type="PIRSF" id="PIRSF016398">
    <property type="entry name" value="TFIIE-beta"/>
    <property type="match status" value="1"/>
</dbReference>
<dbReference type="AlphaFoldDB" id="A0A6A5Y747"/>
<evidence type="ECO:0000256" key="8">
    <source>
        <dbReference type="SAM" id="MobiDB-lite"/>
    </source>
</evidence>
<keyword evidence="5 7" id="KW-0539">Nucleus</keyword>
<dbReference type="GO" id="GO:0001097">
    <property type="term" value="F:TFIIH-class transcription factor complex binding"/>
    <property type="evidence" value="ECO:0007669"/>
    <property type="project" value="TreeGrafter"/>
</dbReference>
<protein>
    <recommendedName>
        <fullName evidence="7">Transcription initiation factor IIE subunit beta</fullName>
    </recommendedName>
</protein>
<dbReference type="Pfam" id="PF18121">
    <property type="entry name" value="TFA2_Winged_2"/>
    <property type="match status" value="1"/>
</dbReference>
<keyword evidence="11" id="KW-1185">Reference proteome</keyword>
<dbReference type="OrthoDB" id="5323195at2759"/>
<comment type="function">
    <text evidence="6 7">Recruits TFIIH to the initiation complex and stimulates the RNA polymerase II C-terminal domain kinase and DNA-dependent ATPase activities of TFIIH. Both TFIIH and TFIIE are required for promoter clearance by RNA polymerase.</text>
</comment>
<keyword evidence="3 7" id="KW-0238">DNA-binding</keyword>
<dbReference type="GO" id="GO:0005673">
    <property type="term" value="C:transcription factor TFIIE complex"/>
    <property type="evidence" value="ECO:0007669"/>
    <property type="project" value="UniProtKB-UniRule"/>
</dbReference>
<dbReference type="PROSITE" id="PS51351">
    <property type="entry name" value="TFIIE_BETA_C"/>
    <property type="match status" value="1"/>
</dbReference>
<dbReference type="GO" id="GO:0003677">
    <property type="term" value="F:DNA binding"/>
    <property type="evidence" value="ECO:0007669"/>
    <property type="project" value="UniProtKB-UniRule"/>
</dbReference>
<evidence type="ECO:0000256" key="6">
    <source>
        <dbReference type="ARBA" id="ARBA00025581"/>
    </source>
</evidence>
<feature type="compositionally biased region" description="Basic residues" evidence="8">
    <location>
        <begin position="238"/>
        <end position="248"/>
    </location>
</feature>
<dbReference type="CDD" id="cd07977">
    <property type="entry name" value="TFIIE_beta_winged_helix"/>
    <property type="match status" value="1"/>
</dbReference>
<dbReference type="Proteomes" id="UP000799778">
    <property type="component" value="Unassembled WGS sequence"/>
</dbReference>